<organism evidence="2 3">
    <name type="scientific">Brassica cretica</name>
    <name type="common">Mustard</name>
    <dbReference type="NCBI Taxonomy" id="69181"/>
    <lineage>
        <taxon>Eukaryota</taxon>
        <taxon>Viridiplantae</taxon>
        <taxon>Streptophyta</taxon>
        <taxon>Embryophyta</taxon>
        <taxon>Tracheophyta</taxon>
        <taxon>Spermatophyta</taxon>
        <taxon>Magnoliopsida</taxon>
        <taxon>eudicotyledons</taxon>
        <taxon>Gunneridae</taxon>
        <taxon>Pentapetalae</taxon>
        <taxon>rosids</taxon>
        <taxon>malvids</taxon>
        <taxon>Brassicales</taxon>
        <taxon>Brassicaceae</taxon>
        <taxon>Brassiceae</taxon>
        <taxon>Brassica</taxon>
    </lineage>
</organism>
<comment type="caution">
    <text evidence="2">The sequence shown here is derived from an EMBL/GenBank/DDBJ whole genome shotgun (WGS) entry which is preliminary data.</text>
</comment>
<feature type="compositionally biased region" description="Basic and acidic residues" evidence="1">
    <location>
        <begin position="1"/>
        <end position="14"/>
    </location>
</feature>
<evidence type="ECO:0000256" key="1">
    <source>
        <dbReference type="SAM" id="MobiDB-lite"/>
    </source>
</evidence>
<feature type="region of interest" description="Disordered" evidence="1">
    <location>
        <begin position="1"/>
        <end position="26"/>
    </location>
</feature>
<evidence type="ECO:0000313" key="2">
    <source>
        <dbReference type="EMBL" id="KAF3594987.1"/>
    </source>
</evidence>
<protein>
    <submittedName>
        <fullName evidence="2">Uncharacterized protein</fullName>
    </submittedName>
</protein>
<dbReference type="EMBL" id="QGKV02000299">
    <property type="protein sequence ID" value="KAF3594987.1"/>
    <property type="molecule type" value="Genomic_DNA"/>
</dbReference>
<dbReference type="Proteomes" id="UP000266723">
    <property type="component" value="Unassembled WGS sequence"/>
</dbReference>
<accession>A0ABQ7ED68</accession>
<gene>
    <name evidence="2" type="ORF">DY000_02022572</name>
</gene>
<reference evidence="2 3" key="1">
    <citation type="journal article" date="2020" name="BMC Genomics">
        <title>Intraspecific diversification of the crop wild relative Brassica cretica Lam. using demographic model selection.</title>
        <authorList>
            <person name="Kioukis A."/>
            <person name="Michalopoulou V.A."/>
            <person name="Briers L."/>
            <person name="Pirintsos S."/>
            <person name="Studholme D.J."/>
            <person name="Pavlidis P."/>
            <person name="Sarris P.F."/>
        </authorList>
    </citation>
    <scope>NUCLEOTIDE SEQUENCE [LARGE SCALE GENOMIC DNA]</scope>
    <source>
        <strain evidence="3">cv. PFS-1207/04</strain>
    </source>
</reference>
<evidence type="ECO:0000313" key="3">
    <source>
        <dbReference type="Proteomes" id="UP000266723"/>
    </source>
</evidence>
<keyword evidence="3" id="KW-1185">Reference proteome</keyword>
<name>A0ABQ7ED68_BRACR</name>
<proteinExistence type="predicted"/>
<sequence length="116" mass="12619">MELRPNPRLDDGTDRTAGAIPRPTRQAKTTATSLFWSVWLVPRVPVTITLPPCSTPMMDFSIGHFSKIRILKLSEDLGHVGTQIVCEGHTTGCPDHPSSVLLLTAMDPSNSDEPGQ</sequence>